<dbReference type="Pfam" id="PF18146">
    <property type="entry name" value="CinA_KH"/>
    <property type="match status" value="1"/>
</dbReference>
<dbReference type="Gene3D" id="3.30.70.2860">
    <property type="match status" value="1"/>
</dbReference>
<dbReference type="AlphaFoldDB" id="A0A3B1C9F9"/>
<dbReference type="Gene3D" id="3.40.980.10">
    <property type="entry name" value="MoaB/Mog-like domain"/>
    <property type="match status" value="1"/>
</dbReference>
<gene>
    <name evidence="2" type="ORF">MNBD_NITROSPINAE02-215</name>
</gene>
<dbReference type="InterPro" id="IPR008135">
    <property type="entry name" value="Competence-induced_CinA"/>
</dbReference>
<dbReference type="NCBIfam" id="TIGR00200">
    <property type="entry name" value="cinA_nterm"/>
    <property type="match status" value="1"/>
</dbReference>
<dbReference type="InterPro" id="IPR036653">
    <property type="entry name" value="CinA-like_C"/>
</dbReference>
<dbReference type="EC" id="3.5.1.42" evidence="2"/>
<dbReference type="Pfam" id="PF00994">
    <property type="entry name" value="MoCF_biosynth"/>
    <property type="match status" value="1"/>
</dbReference>
<feature type="domain" description="MoaB/Mog" evidence="1">
    <location>
        <begin position="4"/>
        <end position="172"/>
    </location>
</feature>
<dbReference type="InterPro" id="IPR050101">
    <property type="entry name" value="CinA"/>
</dbReference>
<dbReference type="InterPro" id="IPR036425">
    <property type="entry name" value="MoaB/Mog-like_dom_sf"/>
</dbReference>
<dbReference type="PANTHER" id="PTHR13939">
    <property type="entry name" value="NICOTINAMIDE-NUCLEOTIDE AMIDOHYDROLASE PNCC"/>
    <property type="match status" value="1"/>
</dbReference>
<dbReference type="NCBIfam" id="TIGR00199">
    <property type="entry name" value="PncC_domain"/>
    <property type="match status" value="1"/>
</dbReference>
<keyword evidence="2" id="KW-0378">Hydrolase</keyword>
<sequence length="413" mass="45203">MKAIIISIGNEITSGHTVNTNAAWMARELEPYGITPDKVVAIRDDLKSLISEIGSAVKKYELALVTGGLGPTHDDITKPALVKVFKTKLVRDKKILAMVKRYFRERTTKPMPPINLAQADIPMGCEALANRWGTAPGLCFETKRGLLFALPGVPYEMKNLMAKEVLPRIKKRFKKDSAIARKIVHTAGIGESTLYTMIEAGGGVEEGIELAYLPHMGNVDLRFTAKGETQARARQRLNRAVKKLIMVARPYCYGVDEETLEKVVGDILARKGLTLASAESCTGGRFASRITSVSGSSRYFLEGVVTYNNNAKMKRLNVREDSLIQSGAVSARVAREMARGVWKSAGADIGISSTGIAGPSGGTKEKPVGLVFIGLCIDGDARTKELRLTEDRERNQMLTTQAMLTWLWKEITT</sequence>
<dbReference type="GO" id="GO:0047631">
    <property type="term" value="F:ADP-ribose diphosphatase activity"/>
    <property type="evidence" value="ECO:0007669"/>
    <property type="project" value="UniProtKB-EC"/>
</dbReference>
<evidence type="ECO:0000259" key="1">
    <source>
        <dbReference type="SMART" id="SM00852"/>
    </source>
</evidence>
<name>A0A3B1C9F9_9ZZZZ</name>
<dbReference type="SMART" id="SM00852">
    <property type="entry name" value="MoCF_biosynth"/>
    <property type="match status" value="1"/>
</dbReference>
<dbReference type="EMBL" id="UOGE01000097">
    <property type="protein sequence ID" value="VAX24792.1"/>
    <property type="molecule type" value="Genomic_DNA"/>
</dbReference>
<dbReference type="Pfam" id="PF02464">
    <property type="entry name" value="CinA"/>
    <property type="match status" value="1"/>
</dbReference>
<dbReference type="InterPro" id="IPR008136">
    <property type="entry name" value="CinA_C"/>
</dbReference>
<accession>A0A3B1C9F9</accession>
<dbReference type="Gene3D" id="3.90.950.20">
    <property type="entry name" value="CinA-like"/>
    <property type="match status" value="1"/>
</dbReference>
<dbReference type="InterPro" id="IPR041424">
    <property type="entry name" value="CinA_KH"/>
</dbReference>
<dbReference type="PANTHER" id="PTHR13939:SF0">
    <property type="entry name" value="NMN AMIDOHYDROLASE-LIKE PROTEIN YFAY"/>
    <property type="match status" value="1"/>
</dbReference>
<dbReference type="NCBIfam" id="NF001813">
    <property type="entry name" value="PRK00549.1"/>
    <property type="match status" value="1"/>
</dbReference>
<protein>
    <submittedName>
        <fullName evidence="2">ADP-ribose pyrophosphatase of COG1058 family / Nicotinamide-nucleotide amidase</fullName>
        <ecNumber evidence="2">3.5.1.42</ecNumber>
        <ecNumber evidence="2">3.6.1.13</ecNumber>
    </submittedName>
</protein>
<dbReference type="SUPFAM" id="SSF142433">
    <property type="entry name" value="CinA-like"/>
    <property type="match status" value="1"/>
</dbReference>
<dbReference type="EC" id="3.6.1.13" evidence="2"/>
<reference evidence="2" key="1">
    <citation type="submission" date="2018-06" db="EMBL/GenBank/DDBJ databases">
        <authorList>
            <person name="Zhirakovskaya E."/>
        </authorList>
    </citation>
    <scope>NUCLEOTIDE SEQUENCE</scope>
</reference>
<dbReference type="GO" id="GO:0019159">
    <property type="term" value="F:nicotinamide-nucleotide amidase activity"/>
    <property type="evidence" value="ECO:0007669"/>
    <property type="project" value="UniProtKB-EC"/>
</dbReference>
<dbReference type="CDD" id="cd00885">
    <property type="entry name" value="cinA"/>
    <property type="match status" value="1"/>
</dbReference>
<dbReference type="SUPFAM" id="SSF53218">
    <property type="entry name" value="Molybdenum cofactor biosynthesis proteins"/>
    <property type="match status" value="1"/>
</dbReference>
<evidence type="ECO:0000313" key="2">
    <source>
        <dbReference type="EMBL" id="VAX24792.1"/>
    </source>
</evidence>
<dbReference type="HAMAP" id="MF_00226_B">
    <property type="entry name" value="CinA_B"/>
    <property type="match status" value="1"/>
</dbReference>
<proteinExistence type="inferred from homology"/>
<dbReference type="InterPro" id="IPR001453">
    <property type="entry name" value="MoaB/Mog_dom"/>
</dbReference>
<organism evidence="2">
    <name type="scientific">hydrothermal vent metagenome</name>
    <dbReference type="NCBI Taxonomy" id="652676"/>
    <lineage>
        <taxon>unclassified sequences</taxon>
        <taxon>metagenomes</taxon>
        <taxon>ecological metagenomes</taxon>
    </lineage>
</organism>
<dbReference type="PIRSF" id="PIRSF006728">
    <property type="entry name" value="CinA"/>
    <property type="match status" value="1"/>
</dbReference>